<evidence type="ECO:0000256" key="1">
    <source>
        <dbReference type="SAM" id="MobiDB-lite"/>
    </source>
</evidence>
<proteinExistence type="predicted"/>
<dbReference type="InParanoid" id="E2A374"/>
<keyword evidence="3" id="KW-1185">Reference proteome</keyword>
<evidence type="ECO:0000313" key="3">
    <source>
        <dbReference type="Proteomes" id="UP000000311"/>
    </source>
</evidence>
<dbReference type="OrthoDB" id="6423099at2759"/>
<accession>E2A374</accession>
<protein>
    <submittedName>
        <fullName evidence="2">Uncharacterized protein</fullName>
    </submittedName>
</protein>
<organism evidence="3">
    <name type="scientific">Camponotus floridanus</name>
    <name type="common">Florida carpenter ant</name>
    <dbReference type="NCBI Taxonomy" id="104421"/>
    <lineage>
        <taxon>Eukaryota</taxon>
        <taxon>Metazoa</taxon>
        <taxon>Ecdysozoa</taxon>
        <taxon>Arthropoda</taxon>
        <taxon>Hexapoda</taxon>
        <taxon>Insecta</taxon>
        <taxon>Pterygota</taxon>
        <taxon>Neoptera</taxon>
        <taxon>Endopterygota</taxon>
        <taxon>Hymenoptera</taxon>
        <taxon>Apocrita</taxon>
        <taxon>Aculeata</taxon>
        <taxon>Formicoidea</taxon>
        <taxon>Formicidae</taxon>
        <taxon>Formicinae</taxon>
        <taxon>Camponotus</taxon>
    </lineage>
</organism>
<feature type="compositionally biased region" description="Basic and acidic residues" evidence="1">
    <location>
        <begin position="117"/>
        <end position="135"/>
    </location>
</feature>
<dbReference type="AlphaFoldDB" id="E2A374"/>
<evidence type="ECO:0000313" key="2">
    <source>
        <dbReference type="EMBL" id="EFN72115.1"/>
    </source>
</evidence>
<name>E2A374_CAMFO</name>
<gene>
    <name evidence="2" type="ORF">EAG_00326</name>
</gene>
<feature type="non-terminal residue" evidence="2">
    <location>
        <position position="171"/>
    </location>
</feature>
<sequence length="171" mass="19581">VFPRKKIRGPRQKAPYELSAANGTIINTYGTETLTLNLGLRRNFLWRFTVADVSRPIIGADFLAFYGLLVDLRNRRLVDQMTSLTVPGRCRRCEEPSIRTVTGETLYHSLLRRYPDLTRPEGRPKESKHDTRHFIETTPGAPVACKPRRLASDRLRAAKREFQKMLELGTA</sequence>
<dbReference type="OMA" id="VRHYITT"/>
<dbReference type="Proteomes" id="UP000000311">
    <property type="component" value="Unassembled WGS sequence"/>
</dbReference>
<dbReference type="EMBL" id="GL436308">
    <property type="protein sequence ID" value="EFN72115.1"/>
    <property type="molecule type" value="Genomic_DNA"/>
</dbReference>
<feature type="region of interest" description="Disordered" evidence="1">
    <location>
        <begin position="117"/>
        <end position="138"/>
    </location>
</feature>
<feature type="non-terminal residue" evidence="2">
    <location>
        <position position="1"/>
    </location>
</feature>
<reference evidence="2 3" key="1">
    <citation type="journal article" date="2010" name="Science">
        <title>Genomic comparison of the ants Camponotus floridanus and Harpegnathos saltator.</title>
        <authorList>
            <person name="Bonasio R."/>
            <person name="Zhang G."/>
            <person name="Ye C."/>
            <person name="Mutti N.S."/>
            <person name="Fang X."/>
            <person name="Qin N."/>
            <person name="Donahue G."/>
            <person name="Yang P."/>
            <person name="Li Q."/>
            <person name="Li C."/>
            <person name="Zhang P."/>
            <person name="Huang Z."/>
            <person name="Berger S.L."/>
            <person name="Reinberg D."/>
            <person name="Wang J."/>
            <person name="Liebig J."/>
        </authorList>
    </citation>
    <scope>NUCLEOTIDE SEQUENCE [LARGE SCALE GENOMIC DNA]</scope>
    <source>
        <strain evidence="3">C129</strain>
    </source>
</reference>